<dbReference type="InterPro" id="IPR037524">
    <property type="entry name" value="PA14/GLEYA"/>
</dbReference>
<dbReference type="InterPro" id="IPR036962">
    <property type="entry name" value="Glyco_hydro_3_N_sf"/>
</dbReference>
<sequence length="825" mass="86974">MTTNTPASTPAGTPATDPGIGEDELRALVGRLSLEDKVRLIVGEDFWSLPEMPQIGLRKLRVSDGPVGVRGVLWDERDTSLLFPSPSAQAAAWDPEVAHRVGFLMGAQARDKDIHVLLAPTVNMHRTPLGGRHFECYSEDPLLTSRVAVGFVKGVQSAGVGATIKHFVANDSENERMTYDSRVDERALREVYLAPFEAAVREARVWLVMSAYNATNGRTMTENSHLQNDVLKDEWGFDGVVISDWGAVRSTEGAALGGTDIAMPGPVAEWGEPLVEAVREGRVDQSVLDDKVLRILRLAARVGVLGDTAPRGDVTTPADADAQVREIAARVMVLLENKDAALPLDPSALRRVALIGPNAVRLSAQGGGSAHVNPDHVVSVPEGLRAALGPDVELTVRQGAFTHRALADLSLDTAVDPATGEPGLGLEFFDADGNSLGTDHRIGSNLVFWPGTLPAGTTAIAARVRLAPQVDGTHLLDVRGAGAFVLTVDGERRTFQLDSDSGDIIEALLKPPLRRVEVAAKTGVAVEIEAHYTIDPTVGFAAMGLGWEGPRVPEDDELDAAVADAAAADVAIVVVGTTDDIESEGFDRTDLNLPGRTDELVTRVAAANPNTIVVVNAGSPVLTPWRHQVAALLWAWLPGQAGGAALADVLTGAVEPGGRLPTTHPAAEADTPVLSTAVVDGRIDYAESGTIGYRLWAQRGTKPAYPFGYGLGYTEWSYDRVTVVGDASEGLTVEVTLTNTGARAGREIVQAYLEPVGSAEPLRLVGFAAVDAPAGSTVTARVSVDPAAPARWDVAAGAWTVAPGTYRIGVGRNAGDLRGSVEVVL</sequence>
<evidence type="ECO:0000313" key="7">
    <source>
        <dbReference type="EMBL" id="MEU8132822.1"/>
    </source>
</evidence>
<dbReference type="PANTHER" id="PTHR42715:SF10">
    <property type="entry name" value="BETA-GLUCOSIDASE"/>
    <property type="match status" value="1"/>
</dbReference>
<dbReference type="GO" id="GO:0016787">
    <property type="term" value="F:hydrolase activity"/>
    <property type="evidence" value="ECO:0007669"/>
    <property type="project" value="UniProtKB-KW"/>
</dbReference>
<dbReference type="Pfam" id="PF00933">
    <property type="entry name" value="Glyco_hydro_3"/>
    <property type="match status" value="1"/>
</dbReference>
<feature type="domain" description="PA14" evidence="6">
    <location>
        <begin position="419"/>
        <end position="562"/>
    </location>
</feature>
<dbReference type="Gene3D" id="2.60.40.10">
    <property type="entry name" value="Immunoglobulins"/>
    <property type="match status" value="1"/>
</dbReference>
<evidence type="ECO:0000259" key="6">
    <source>
        <dbReference type="PROSITE" id="PS51820"/>
    </source>
</evidence>
<dbReference type="RefSeq" id="WP_358349283.1">
    <property type="nucleotide sequence ID" value="NZ_JBEZFP010000008.1"/>
</dbReference>
<organism evidence="7 8">
    <name type="scientific">Streptodolium elevatio</name>
    <dbReference type="NCBI Taxonomy" id="3157996"/>
    <lineage>
        <taxon>Bacteria</taxon>
        <taxon>Bacillati</taxon>
        <taxon>Actinomycetota</taxon>
        <taxon>Actinomycetes</taxon>
        <taxon>Kitasatosporales</taxon>
        <taxon>Streptomycetaceae</taxon>
        <taxon>Streptodolium</taxon>
    </lineage>
</organism>
<gene>
    <name evidence="7" type="ORF">AB0C36_04870</name>
</gene>
<dbReference type="SMART" id="SM01217">
    <property type="entry name" value="Fn3_like"/>
    <property type="match status" value="1"/>
</dbReference>
<dbReference type="InterPro" id="IPR001764">
    <property type="entry name" value="Glyco_hydro_3_N"/>
</dbReference>
<comment type="similarity">
    <text evidence="1 4">Belongs to the glycosyl hydrolase 3 family.</text>
</comment>
<protein>
    <submittedName>
        <fullName evidence="7">Glycoside hydrolase family 3 C-terminal domain-containing protein</fullName>
    </submittedName>
</protein>
<dbReference type="PROSITE" id="PS00775">
    <property type="entry name" value="GLYCOSYL_HYDROL_F3"/>
    <property type="match status" value="1"/>
</dbReference>
<dbReference type="Gene3D" id="3.40.50.1700">
    <property type="entry name" value="Glycoside hydrolase family 3 C-terminal domain"/>
    <property type="match status" value="1"/>
</dbReference>
<dbReference type="SUPFAM" id="SSF52279">
    <property type="entry name" value="Beta-D-glucan exohydrolase, C-terminal domain"/>
    <property type="match status" value="1"/>
</dbReference>
<dbReference type="Gene3D" id="2.60.120.260">
    <property type="entry name" value="Galactose-binding domain-like"/>
    <property type="match status" value="1"/>
</dbReference>
<dbReference type="Pfam" id="PF01915">
    <property type="entry name" value="Glyco_hydro_3_C"/>
    <property type="match status" value="1"/>
</dbReference>
<evidence type="ECO:0000256" key="4">
    <source>
        <dbReference type="RuleBase" id="RU361161"/>
    </source>
</evidence>
<name>A0ABV3DBM4_9ACTN</name>
<keyword evidence="3" id="KW-0119">Carbohydrate metabolism</keyword>
<proteinExistence type="inferred from homology"/>
<keyword evidence="8" id="KW-1185">Reference proteome</keyword>
<reference evidence="7 8" key="1">
    <citation type="submission" date="2024-06" db="EMBL/GenBank/DDBJ databases">
        <title>The Natural Products Discovery Center: Release of the First 8490 Sequenced Strains for Exploring Actinobacteria Biosynthetic Diversity.</title>
        <authorList>
            <person name="Kalkreuter E."/>
            <person name="Kautsar S.A."/>
            <person name="Yang D."/>
            <person name="Bader C.D."/>
            <person name="Teijaro C.N."/>
            <person name="Fluegel L."/>
            <person name="Davis C.M."/>
            <person name="Simpson J.R."/>
            <person name="Lauterbach L."/>
            <person name="Steele A.D."/>
            <person name="Gui C."/>
            <person name="Meng S."/>
            <person name="Li G."/>
            <person name="Viehrig K."/>
            <person name="Ye F."/>
            <person name="Su P."/>
            <person name="Kiefer A.F."/>
            <person name="Nichols A."/>
            <person name="Cepeda A.J."/>
            <person name="Yan W."/>
            <person name="Fan B."/>
            <person name="Jiang Y."/>
            <person name="Adhikari A."/>
            <person name="Zheng C.-J."/>
            <person name="Schuster L."/>
            <person name="Cowan T.M."/>
            <person name="Smanski M.J."/>
            <person name="Chevrette M.G."/>
            <person name="De Carvalho L.P.S."/>
            <person name="Shen B."/>
        </authorList>
    </citation>
    <scope>NUCLEOTIDE SEQUENCE [LARGE SCALE GENOMIC DNA]</scope>
    <source>
        <strain evidence="7 8">NPDC048946</strain>
    </source>
</reference>
<dbReference type="PRINTS" id="PR00133">
    <property type="entry name" value="GLHYDRLASE3"/>
</dbReference>
<feature type="region of interest" description="Disordered" evidence="5">
    <location>
        <begin position="1"/>
        <end position="21"/>
    </location>
</feature>
<dbReference type="Pfam" id="PF14310">
    <property type="entry name" value="Fn3-like"/>
    <property type="match status" value="1"/>
</dbReference>
<dbReference type="EMBL" id="JBEZFP010000008">
    <property type="protein sequence ID" value="MEU8132822.1"/>
    <property type="molecule type" value="Genomic_DNA"/>
</dbReference>
<dbReference type="InterPro" id="IPR050288">
    <property type="entry name" value="Cellulose_deg_GH3"/>
</dbReference>
<dbReference type="PROSITE" id="PS51820">
    <property type="entry name" value="PA14"/>
    <property type="match status" value="1"/>
</dbReference>
<dbReference type="Proteomes" id="UP001551482">
    <property type="component" value="Unassembled WGS sequence"/>
</dbReference>
<dbReference type="SUPFAM" id="SSF51445">
    <property type="entry name" value="(Trans)glycosidases"/>
    <property type="match status" value="1"/>
</dbReference>
<evidence type="ECO:0000256" key="2">
    <source>
        <dbReference type="ARBA" id="ARBA00022801"/>
    </source>
</evidence>
<keyword evidence="2 4" id="KW-0378">Hydrolase</keyword>
<dbReference type="Gene3D" id="3.20.20.300">
    <property type="entry name" value="Glycoside hydrolase, family 3, N-terminal domain"/>
    <property type="match status" value="1"/>
</dbReference>
<dbReference type="InterPro" id="IPR019800">
    <property type="entry name" value="Glyco_hydro_3_AS"/>
</dbReference>
<evidence type="ECO:0000313" key="8">
    <source>
        <dbReference type="Proteomes" id="UP001551482"/>
    </source>
</evidence>
<evidence type="ECO:0000256" key="3">
    <source>
        <dbReference type="ARBA" id="ARBA00023277"/>
    </source>
</evidence>
<evidence type="ECO:0000256" key="1">
    <source>
        <dbReference type="ARBA" id="ARBA00005336"/>
    </source>
</evidence>
<evidence type="ECO:0000256" key="5">
    <source>
        <dbReference type="SAM" id="MobiDB-lite"/>
    </source>
</evidence>
<feature type="compositionally biased region" description="Low complexity" evidence="5">
    <location>
        <begin position="1"/>
        <end position="16"/>
    </location>
</feature>
<dbReference type="InterPro" id="IPR017853">
    <property type="entry name" value="GH"/>
</dbReference>
<accession>A0ABV3DBM4</accession>
<comment type="caution">
    <text evidence="7">The sequence shown here is derived from an EMBL/GenBank/DDBJ whole genome shotgun (WGS) entry which is preliminary data.</text>
</comment>
<dbReference type="InterPro" id="IPR026891">
    <property type="entry name" value="Fn3-like"/>
</dbReference>
<dbReference type="InterPro" id="IPR036881">
    <property type="entry name" value="Glyco_hydro_3_C_sf"/>
</dbReference>
<dbReference type="PANTHER" id="PTHR42715">
    <property type="entry name" value="BETA-GLUCOSIDASE"/>
    <property type="match status" value="1"/>
</dbReference>
<dbReference type="InterPro" id="IPR002772">
    <property type="entry name" value="Glyco_hydro_3_C"/>
</dbReference>
<keyword evidence="4" id="KW-0326">Glycosidase</keyword>
<dbReference type="InterPro" id="IPR013783">
    <property type="entry name" value="Ig-like_fold"/>
</dbReference>